<evidence type="ECO:0000256" key="3">
    <source>
        <dbReference type="ARBA" id="ARBA00023172"/>
    </source>
</evidence>
<comment type="caution">
    <text evidence="5">The sequence shown here is derived from an EMBL/GenBank/DDBJ whole genome shotgun (WGS) entry which is preliminary data.</text>
</comment>
<gene>
    <name evidence="5" type="ORF">M670_02817</name>
</gene>
<dbReference type="AlphaFoldDB" id="A0A072NMD0"/>
<dbReference type="PROSITE" id="PS51898">
    <property type="entry name" value="TYR_RECOMBINASE"/>
    <property type="match status" value="1"/>
</dbReference>
<accession>A0A072NMD0</accession>
<dbReference type="InterPro" id="IPR011010">
    <property type="entry name" value="DNA_brk_join_enz"/>
</dbReference>
<keyword evidence="2" id="KW-0238">DNA-binding</keyword>
<keyword evidence="3" id="KW-0233">DNA recombination</keyword>
<comment type="similarity">
    <text evidence="1">Belongs to the 'phage' integrase family.</text>
</comment>
<feature type="domain" description="Tyr recombinase" evidence="4">
    <location>
        <begin position="211"/>
        <end position="398"/>
    </location>
</feature>
<dbReference type="OrthoDB" id="283809at2"/>
<dbReference type="Pfam" id="PF00589">
    <property type="entry name" value="Phage_integrase"/>
    <property type="match status" value="1"/>
</dbReference>
<dbReference type="GO" id="GO:0015074">
    <property type="term" value="P:DNA integration"/>
    <property type="evidence" value="ECO:0007669"/>
    <property type="project" value="InterPro"/>
</dbReference>
<dbReference type="SUPFAM" id="SSF56349">
    <property type="entry name" value="DNA breaking-rejoining enzymes"/>
    <property type="match status" value="1"/>
</dbReference>
<evidence type="ECO:0000313" key="5">
    <source>
        <dbReference type="EMBL" id="KEF38058.1"/>
    </source>
</evidence>
<organism evidence="5 6">
    <name type="scientific">Schinkia azotoformans MEV2011</name>
    <dbReference type="NCBI Taxonomy" id="1348973"/>
    <lineage>
        <taxon>Bacteria</taxon>
        <taxon>Bacillati</taxon>
        <taxon>Bacillota</taxon>
        <taxon>Bacilli</taxon>
        <taxon>Bacillales</taxon>
        <taxon>Bacillaceae</taxon>
        <taxon>Calidifontibacillus/Schinkia group</taxon>
        <taxon>Schinkia</taxon>
    </lineage>
</organism>
<dbReference type="RefSeq" id="WP_051678219.1">
    <property type="nucleotide sequence ID" value="NZ_JJRY01000010.1"/>
</dbReference>
<dbReference type="EMBL" id="JJRY01000010">
    <property type="protein sequence ID" value="KEF38058.1"/>
    <property type="molecule type" value="Genomic_DNA"/>
</dbReference>
<evidence type="ECO:0000313" key="6">
    <source>
        <dbReference type="Proteomes" id="UP000027936"/>
    </source>
</evidence>
<reference evidence="5 6" key="1">
    <citation type="submission" date="2014-04" db="EMBL/GenBank/DDBJ databases">
        <title>Draft genome sequence of Bacillus azotoformans MEV2011, a (co-) denitrifying strain unable to grow in the presence of oxygen.</title>
        <authorList>
            <person name="Nielsen M."/>
            <person name="Schreiber L."/>
            <person name="Finster K."/>
            <person name="Schramm A."/>
        </authorList>
    </citation>
    <scope>NUCLEOTIDE SEQUENCE [LARGE SCALE GENOMIC DNA]</scope>
    <source>
        <strain evidence="5 6">MEV2011</strain>
    </source>
</reference>
<name>A0A072NMD0_SCHAZ</name>
<proteinExistence type="inferred from homology"/>
<dbReference type="PANTHER" id="PTHR30349:SF41">
    <property type="entry name" value="INTEGRASE_RECOMBINASE PROTEIN MJ0367-RELATED"/>
    <property type="match status" value="1"/>
</dbReference>
<sequence>MLDLTNLKESYQKLINYMKEGDYPYSSSYIQSVEAEIKKILNTDVQFDSYEDYYLYRVRKTNSTKQYRFPFKSHITMIMNFDIHNEYPSGQICKHQLFEDSQQTPLCENFQKVINVYQALVNRNEKNEKTCQDEIREAEHFFTKMQEFDIFDISSIGERDIISYFMNENKEMIRGYSCRWRLKRVLETVANEITECNRIAFLLPTLKEHRKNIQYLSDVELNKIKEVILDMSVDLSFRTRAIGTLLVYTGLRSVDIANLKLGDIDWENDTIKIIQSKTSNPLELPMEAMIGNALYSYIINERPKSEQPFVFLKNKQKDSVIGKSAVSIAVNKIMDAANIRMNHNDRRGTHIFRHKLASSMLEESIPAPVISAILGHSSPHSLDTYVNTDFVHLKECALNVEMFPIYVDKEDDGS</sequence>
<dbReference type="Proteomes" id="UP000027936">
    <property type="component" value="Unassembled WGS sequence"/>
</dbReference>
<evidence type="ECO:0000259" key="4">
    <source>
        <dbReference type="PROSITE" id="PS51898"/>
    </source>
</evidence>
<evidence type="ECO:0000256" key="2">
    <source>
        <dbReference type="ARBA" id="ARBA00023125"/>
    </source>
</evidence>
<dbReference type="InterPro" id="IPR050090">
    <property type="entry name" value="Tyrosine_recombinase_XerCD"/>
</dbReference>
<dbReference type="GO" id="GO:0003677">
    <property type="term" value="F:DNA binding"/>
    <property type="evidence" value="ECO:0007669"/>
    <property type="project" value="UniProtKB-KW"/>
</dbReference>
<dbReference type="InterPro" id="IPR002104">
    <property type="entry name" value="Integrase_catalytic"/>
</dbReference>
<protein>
    <submittedName>
        <fullName evidence="5">Site-specific recombinase XerD</fullName>
    </submittedName>
</protein>
<dbReference type="PANTHER" id="PTHR30349">
    <property type="entry name" value="PHAGE INTEGRASE-RELATED"/>
    <property type="match status" value="1"/>
</dbReference>
<evidence type="ECO:0000256" key="1">
    <source>
        <dbReference type="ARBA" id="ARBA00008857"/>
    </source>
</evidence>
<dbReference type="Gene3D" id="1.10.443.10">
    <property type="entry name" value="Intergrase catalytic core"/>
    <property type="match status" value="1"/>
</dbReference>
<dbReference type="PATRIC" id="fig|1348973.3.peg.2723"/>
<dbReference type="GO" id="GO:0006310">
    <property type="term" value="P:DNA recombination"/>
    <property type="evidence" value="ECO:0007669"/>
    <property type="project" value="UniProtKB-KW"/>
</dbReference>
<dbReference type="InterPro" id="IPR013762">
    <property type="entry name" value="Integrase-like_cat_sf"/>
</dbReference>